<feature type="transmembrane region" description="Helical" evidence="1">
    <location>
        <begin position="57"/>
        <end position="79"/>
    </location>
</feature>
<feature type="transmembrane region" description="Helical" evidence="1">
    <location>
        <begin position="292"/>
        <end position="313"/>
    </location>
</feature>
<feature type="transmembrane region" description="Helical" evidence="1">
    <location>
        <begin position="382"/>
        <end position="399"/>
    </location>
</feature>
<keyword evidence="1" id="KW-1133">Transmembrane helix</keyword>
<organism evidence="2">
    <name type="scientific">freshwater metagenome</name>
    <dbReference type="NCBI Taxonomy" id="449393"/>
    <lineage>
        <taxon>unclassified sequences</taxon>
        <taxon>metagenomes</taxon>
        <taxon>ecological metagenomes</taxon>
    </lineage>
</organism>
<feature type="transmembrane region" description="Helical" evidence="1">
    <location>
        <begin position="211"/>
        <end position="229"/>
    </location>
</feature>
<feature type="transmembrane region" description="Helical" evidence="1">
    <location>
        <begin position="91"/>
        <end position="109"/>
    </location>
</feature>
<feature type="transmembrane region" description="Helical" evidence="1">
    <location>
        <begin position="430"/>
        <end position="449"/>
    </location>
</feature>
<gene>
    <name evidence="2" type="ORF">UFOPK3495_01279</name>
</gene>
<feature type="transmembrane region" description="Helical" evidence="1">
    <location>
        <begin position="405"/>
        <end position="423"/>
    </location>
</feature>
<reference evidence="2" key="1">
    <citation type="submission" date="2020-05" db="EMBL/GenBank/DDBJ databases">
        <authorList>
            <person name="Chiriac C."/>
            <person name="Salcher M."/>
            <person name="Ghai R."/>
            <person name="Kavagutti S V."/>
        </authorList>
    </citation>
    <scope>NUCLEOTIDE SEQUENCE</scope>
</reference>
<proteinExistence type="predicted"/>
<evidence type="ECO:0000256" key="1">
    <source>
        <dbReference type="SAM" id="Phobius"/>
    </source>
</evidence>
<protein>
    <submittedName>
        <fullName evidence="2">Unannotated protein</fullName>
    </submittedName>
</protein>
<sequence>MTIETKGDTGLLFRFMRQPLSIRVAWASSVATFASVLIILIQVIRTGTDPNNTSAEAFVPSALTAFAVFIAVFGASMLVRAAKINVSRGMAWLIGLVSFSFAVVPWILVSSGHEKIGALLYRGLRIPQGIERFWDMALVLRSVDCDALGFNVFIDNNGCIPDAAIYGPGMLWLHYLPFQIFSFDHVLVLGILAMAISSLSLVWLAKQSSGLGQIVLLIAAMGAPWLLLLERGNIDAALLWIAVGGVFLVRRYPQLWAWSLLALAIWVAGTWKYYPFAMGLMLIPLFKIRRGWIVIAGWTIATLIYVISTWGNFKFSMQSNTNMIEIGDYVVLGRVPVVARMFGSEFPSNGLQLGDFLVVLLAMAALAWGVSIGMSRREQQKHVSMLAAAGSAIFLASVLVGGFGWAYKATFLLLCIPLFGWLGSQLERTAVAAGFISLGLVAVSSIVVWNTLLASLAGIVAASFGLGLSLCFLLKPVLKFKLKRTWRRQTGTAVPVHGA</sequence>
<feature type="transmembrane region" description="Helical" evidence="1">
    <location>
        <begin position="180"/>
        <end position="204"/>
    </location>
</feature>
<feature type="transmembrane region" description="Helical" evidence="1">
    <location>
        <begin position="255"/>
        <end position="271"/>
    </location>
</feature>
<feature type="transmembrane region" description="Helical" evidence="1">
    <location>
        <begin position="455"/>
        <end position="478"/>
    </location>
</feature>
<dbReference type="EMBL" id="CAFBMC010000079">
    <property type="protein sequence ID" value="CAB4906222.1"/>
    <property type="molecule type" value="Genomic_DNA"/>
</dbReference>
<feature type="transmembrane region" description="Helical" evidence="1">
    <location>
        <begin position="24"/>
        <end position="45"/>
    </location>
</feature>
<name>A0A6J7GDE9_9ZZZZ</name>
<evidence type="ECO:0000313" key="2">
    <source>
        <dbReference type="EMBL" id="CAB4906222.1"/>
    </source>
</evidence>
<keyword evidence="1" id="KW-0472">Membrane</keyword>
<keyword evidence="1" id="KW-0812">Transmembrane</keyword>
<feature type="transmembrane region" description="Helical" evidence="1">
    <location>
        <begin position="350"/>
        <end position="370"/>
    </location>
</feature>
<dbReference type="AlphaFoldDB" id="A0A6J7GDE9"/>
<accession>A0A6J7GDE9</accession>